<dbReference type="InterPro" id="IPR001457">
    <property type="entry name" value="NADH_UbQ/plastoQ_OxRdtase_su6"/>
</dbReference>
<feature type="transmembrane region" description="Helical" evidence="2">
    <location>
        <begin position="88"/>
        <end position="106"/>
    </location>
</feature>
<proteinExistence type="inferred from homology"/>
<keyword evidence="2" id="KW-1133">Transmembrane helix</keyword>
<protein>
    <recommendedName>
        <fullName evidence="2">NADH-quinone oxidoreductase subunit J</fullName>
        <ecNumber evidence="2">7.1.1.-</ecNumber>
    </recommendedName>
</protein>
<dbReference type="EC" id="7.1.1.-" evidence="2"/>
<comment type="subcellular location">
    <subcellularLocation>
        <location evidence="2">Cell membrane</location>
        <topology evidence="2">Multi-pass membrane protein</topology>
    </subcellularLocation>
</comment>
<dbReference type="InterPro" id="IPR042106">
    <property type="entry name" value="Nuo/plastoQ_OxRdtase_6_NuoJ"/>
</dbReference>
<feature type="transmembrane region" description="Helical" evidence="2">
    <location>
        <begin position="27"/>
        <end position="47"/>
    </location>
</feature>
<dbReference type="GO" id="GO:0008137">
    <property type="term" value="F:NADH dehydrogenase (ubiquinone) activity"/>
    <property type="evidence" value="ECO:0007669"/>
    <property type="project" value="UniProtKB-UniRule"/>
</dbReference>
<dbReference type="EMBL" id="CP000383">
    <property type="protein sequence ID" value="ABG59870.1"/>
    <property type="molecule type" value="Genomic_DNA"/>
</dbReference>
<comment type="similarity">
    <text evidence="1 2">Belongs to the complex I subunit 6 family.</text>
</comment>
<keyword evidence="2" id="KW-0520">NAD</keyword>
<dbReference type="PANTHER" id="PTHR33269:SF17">
    <property type="entry name" value="NADH-UBIQUINONE OXIDOREDUCTASE CHAIN 6"/>
    <property type="match status" value="1"/>
</dbReference>
<feature type="transmembrane region" description="Helical" evidence="2">
    <location>
        <begin position="53"/>
        <end position="76"/>
    </location>
</feature>
<keyword evidence="2" id="KW-0812">Transmembrane</keyword>
<dbReference type="PANTHER" id="PTHR33269">
    <property type="entry name" value="NADH-UBIQUINONE OXIDOREDUCTASE CHAIN 6"/>
    <property type="match status" value="1"/>
</dbReference>
<comment type="catalytic activity">
    <reaction evidence="2">
        <text>a quinone + NADH + 5 H(+)(in) = a quinol + NAD(+) + 4 H(+)(out)</text>
        <dbReference type="Rhea" id="RHEA:57888"/>
        <dbReference type="ChEBI" id="CHEBI:15378"/>
        <dbReference type="ChEBI" id="CHEBI:24646"/>
        <dbReference type="ChEBI" id="CHEBI:57540"/>
        <dbReference type="ChEBI" id="CHEBI:57945"/>
        <dbReference type="ChEBI" id="CHEBI:132124"/>
    </reaction>
</comment>
<evidence type="ECO:0000256" key="1">
    <source>
        <dbReference type="ARBA" id="ARBA00005698"/>
    </source>
</evidence>
<dbReference type="Gene3D" id="1.20.120.1200">
    <property type="entry name" value="NADH-ubiquinone/plastoquinone oxidoreductase chain 6, subunit NuoJ"/>
    <property type="match status" value="1"/>
</dbReference>
<evidence type="ECO:0000313" key="4">
    <source>
        <dbReference type="Proteomes" id="UP000001822"/>
    </source>
</evidence>
<evidence type="ECO:0000313" key="3">
    <source>
        <dbReference type="EMBL" id="ABG59870.1"/>
    </source>
</evidence>
<gene>
    <name evidence="3" type="primary">nuoJ</name>
    <name evidence="3" type="ordered locus">CHU_2618</name>
</gene>
<feature type="transmembrane region" description="Helical" evidence="2">
    <location>
        <begin position="139"/>
        <end position="164"/>
    </location>
</feature>
<dbReference type="GO" id="GO:0016491">
    <property type="term" value="F:oxidoreductase activity"/>
    <property type="evidence" value="ECO:0007669"/>
    <property type="project" value="UniProtKB-KW"/>
</dbReference>
<dbReference type="KEGG" id="chu:CHU_2618"/>
<keyword evidence="3" id="KW-0560">Oxidoreductase</keyword>
<dbReference type="RefSeq" id="WP_011585980.1">
    <property type="nucleotide sequence ID" value="NC_008255.1"/>
</dbReference>
<keyword evidence="2" id="KW-1003">Cell membrane</keyword>
<dbReference type="AlphaFoldDB" id="A0A6N4SU79"/>
<keyword evidence="2" id="KW-0472">Membrane</keyword>
<comment type="function">
    <text evidence="2">NDH-1 shuttles electrons from NADH, via FMN and iron-sulfur (Fe-S) centers, to quinones in the respiratory chain. Couples the redox reaction to proton translocation (for every two electrons transferred, four hydrogen ions are translocated across the cytoplasmic membrane), and thus conserves the redox energy in a proton gradient.</text>
</comment>
<keyword evidence="2" id="KW-0874">Quinone</keyword>
<evidence type="ECO:0000256" key="2">
    <source>
        <dbReference type="RuleBase" id="RU004429"/>
    </source>
</evidence>
<dbReference type="GO" id="GO:0048038">
    <property type="term" value="F:quinone binding"/>
    <property type="evidence" value="ECO:0007669"/>
    <property type="project" value="UniProtKB-UniRule"/>
</dbReference>
<dbReference type="Proteomes" id="UP000001822">
    <property type="component" value="Chromosome"/>
</dbReference>
<name>A0A6N4SU79_CYTH3</name>
<organism evidence="3 4">
    <name type="scientific">Cytophaga hutchinsonii (strain ATCC 33406 / DSM 1761 / CIP 103989 / NBRC 15051 / NCIMB 9469 / D465)</name>
    <dbReference type="NCBI Taxonomy" id="269798"/>
    <lineage>
        <taxon>Bacteria</taxon>
        <taxon>Pseudomonadati</taxon>
        <taxon>Bacteroidota</taxon>
        <taxon>Cytophagia</taxon>
        <taxon>Cytophagales</taxon>
        <taxon>Cytophagaceae</taxon>
        <taxon>Cytophaga</taxon>
    </lineage>
</organism>
<dbReference type="Pfam" id="PF00499">
    <property type="entry name" value="Oxidored_q3"/>
    <property type="match status" value="1"/>
</dbReference>
<keyword evidence="4" id="KW-1185">Reference proteome</keyword>
<accession>A0A6N4SU79</accession>
<feature type="transmembrane region" description="Helical" evidence="2">
    <location>
        <begin position="6"/>
        <end position="22"/>
    </location>
</feature>
<dbReference type="GO" id="GO:0005886">
    <property type="term" value="C:plasma membrane"/>
    <property type="evidence" value="ECO:0007669"/>
    <property type="project" value="UniProtKB-SubCell"/>
</dbReference>
<reference evidence="3 4" key="1">
    <citation type="journal article" date="2007" name="Appl. Environ. Microbiol.">
        <title>Genome sequence of the cellulolytic gliding bacterium Cytophaga hutchinsonii.</title>
        <authorList>
            <person name="Xie G."/>
            <person name="Bruce D.C."/>
            <person name="Challacombe J.F."/>
            <person name="Chertkov O."/>
            <person name="Detter J.C."/>
            <person name="Gilna P."/>
            <person name="Han C.S."/>
            <person name="Lucas S."/>
            <person name="Misra M."/>
            <person name="Myers G.L."/>
            <person name="Richardson P."/>
            <person name="Tapia R."/>
            <person name="Thayer N."/>
            <person name="Thompson L.S."/>
            <person name="Brettin T.S."/>
            <person name="Henrissat B."/>
            <person name="Wilson D.B."/>
            <person name="McBride M.J."/>
        </authorList>
    </citation>
    <scope>NUCLEOTIDE SEQUENCE [LARGE SCALE GENOMIC DNA]</scope>
    <source>
        <strain evidence="4">ATCC 33406 / DSM 1761 / CIP 103989 / NBRC 15051 / NCIMB 9469 / D465</strain>
    </source>
</reference>
<sequence length="172" mass="19026">MIEIVFFFFAIQLLSSALVILFTRNVVYAAIALMSSLLGVAALFVIAGSDLLAVVQLVVYVGGVLILLLFGVLYTYRDPESYFEKKHILLSIVTVVVLAVGLLFLLSDLSFKYPQLHTSPYDEKGITKYTGYLWITEHIVVFEVVAIFLLVVLVGAGWVASNVLEKTKSETK</sequence>